<evidence type="ECO:0000256" key="1">
    <source>
        <dbReference type="ARBA" id="ARBA00006018"/>
    </source>
</evidence>
<dbReference type="PROSITE" id="PS01097">
    <property type="entry name" value="HUPF_HYPC"/>
    <property type="match status" value="1"/>
</dbReference>
<dbReference type="RefSeq" id="WP_111549769.1">
    <property type="nucleotide sequence ID" value="NZ_LIQE01000004.1"/>
</dbReference>
<evidence type="ECO:0000313" key="2">
    <source>
        <dbReference type="EMBL" id="RAK21510.1"/>
    </source>
</evidence>
<accession>A0A327YKP4</accession>
<organism evidence="2 3">
    <name type="scientific">Salipiger aestuarii</name>
    <dbReference type="NCBI Taxonomy" id="568098"/>
    <lineage>
        <taxon>Bacteria</taxon>
        <taxon>Pseudomonadati</taxon>
        <taxon>Pseudomonadota</taxon>
        <taxon>Alphaproteobacteria</taxon>
        <taxon>Rhodobacterales</taxon>
        <taxon>Roseobacteraceae</taxon>
        <taxon>Salipiger</taxon>
    </lineage>
</organism>
<protein>
    <submittedName>
        <fullName evidence="2">Hydrogenase expression/formation protein HypC</fullName>
    </submittedName>
</protein>
<dbReference type="InterPro" id="IPR019812">
    <property type="entry name" value="Hydgase_assmbl_chp_CS"/>
</dbReference>
<gene>
    <name evidence="2" type="ORF">ATI53_1004108</name>
</gene>
<dbReference type="PRINTS" id="PR00445">
    <property type="entry name" value="HUPFHYPC"/>
</dbReference>
<dbReference type="InterPro" id="IPR001109">
    <property type="entry name" value="Hydrogenase_HupF/HypC"/>
</dbReference>
<keyword evidence="3" id="KW-1185">Reference proteome</keyword>
<dbReference type="GO" id="GO:0005506">
    <property type="term" value="F:iron ion binding"/>
    <property type="evidence" value="ECO:0007669"/>
    <property type="project" value="TreeGrafter"/>
</dbReference>
<dbReference type="NCBIfam" id="TIGR00074">
    <property type="entry name" value="hypC_hupF"/>
    <property type="match status" value="1"/>
</dbReference>
<dbReference type="OrthoDB" id="9806017at2"/>
<dbReference type="Proteomes" id="UP000249165">
    <property type="component" value="Unassembled WGS sequence"/>
</dbReference>
<dbReference type="GO" id="GO:1902670">
    <property type="term" value="F:carbon dioxide binding"/>
    <property type="evidence" value="ECO:0007669"/>
    <property type="project" value="TreeGrafter"/>
</dbReference>
<dbReference type="SUPFAM" id="SSF159127">
    <property type="entry name" value="HupF/HypC-like"/>
    <property type="match status" value="1"/>
</dbReference>
<dbReference type="Pfam" id="PF01455">
    <property type="entry name" value="HupF_HypC"/>
    <property type="match status" value="1"/>
</dbReference>
<dbReference type="PANTHER" id="PTHR35177">
    <property type="entry name" value="HYDROGENASE MATURATION FACTOR HYBG"/>
    <property type="match status" value="1"/>
</dbReference>
<comment type="similarity">
    <text evidence="1">Belongs to the HupF/HypC family.</text>
</comment>
<dbReference type="Gene3D" id="2.30.30.140">
    <property type="match status" value="1"/>
</dbReference>
<name>A0A327YKP4_9RHOB</name>
<sequence>MCVGIPMRLLGIDGIAGSATGDEGDALIDLSLTPDAKVGDWVLTHLGHAREVISAQEAALIGKALCGLRAVMNGAGVGDAFADIENRAPQLPPHLADALAAGKATG</sequence>
<proteinExistence type="inferred from homology"/>
<reference evidence="2 3" key="1">
    <citation type="submission" date="2018-06" db="EMBL/GenBank/DDBJ databases">
        <title>Genomic Encyclopedia of Archaeal and Bacterial Type Strains, Phase II (KMG-II): from individual species to whole genera.</title>
        <authorList>
            <person name="Goeker M."/>
        </authorList>
    </citation>
    <scope>NUCLEOTIDE SEQUENCE [LARGE SCALE GENOMIC DNA]</scope>
    <source>
        <strain evidence="2 3">DSM 22011</strain>
    </source>
</reference>
<comment type="caution">
    <text evidence="2">The sequence shown here is derived from an EMBL/GenBank/DDBJ whole genome shotgun (WGS) entry which is preliminary data.</text>
</comment>
<dbReference type="GO" id="GO:0051604">
    <property type="term" value="P:protein maturation"/>
    <property type="evidence" value="ECO:0007669"/>
    <property type="project" value="TreeGrafter"/>
</dbReference>
<dbReference type="PANTHER" id="PTHR35177:SF2">
    <property type="entry name" value="HYDROGENASE MATURATION FACTOR HYBG"/>
    <property type="match status" value="1"/>
</dbReference>
<evidence type="ECO:0000313" key="3">
    <source>
        <dbReference type="Proteomes" id="UP000249165"/>
    </source>
</evidence>
<dbReference type="AlphaFoldDB" id="A0A327YKP4"/>
<dbReference type="EMBL" id="QLMG01000004">
    <property type="protein sequence ID" value="RAK21510.1"/>
    <property type="molecule type" value="Genomic_DNA"/>
</dbReference>